<comment type="subunit">
    <text evidence="9">Homotetramer.</text>
</comment>
<evidence type="ECO:0000256" key="4">
    <source>
        <dbReference type="ARBA" id="ARBA00022857"/>
    </source>
</evidence>
<dbReference type="GO" id="GO:0008839">
    <property type="term" value="F:4-hydroxy-tetrahydrodipicolinate reductase"/>
    <property type="evidence" value="ECO:0007669"/>
    <property type="project" value="UniProtKB-EC"/>
</dbReference>
<evidence type="ECO:0000313" key="14">
    <source>
        <dbReference type="Proteomes" id="UP001637994"/>
    </source>
</evidence>
<dbReference type="PANTHER" id="PTHR20836">
    <property type="entry name" value="DIHYDRODIPICOLINATE REDUCTASE"/>
    <property type="match status" value="1"/>
</dbReference>
<feature type="binding site" evidence="9">
    <location>
        <position position="34"/>
    </location>
    <ligand>
        <name>NAD(+)</name>
        <dbReference type="ChEBI" id="CHEBI:57540"/>
    </ligand>
</feature>
<evidence type="ECO:0000256" key="6">
    <source>
        <dbReference type="ARBA" id="ARBA00023002"/>
    </source>
</evidence>
<dbReference type="NCBIfam" id="TIGR00036">
    <property type="entry name" value="dapB"/>
    <property type="match status" value="1"/>
</dbReference>
<comment type="subcellular location">
    <subcellularLocation>
        <location evidence="9">Cytoplasm</location>
    </subcellularLocation>
</comment>
<evidence type="ECO:0000256" key="5">
    <source>
        <dbReference type="ARBA" id="ARBA00022915"/>
    </source>
</evidence>
<dbReference type="CDD" id="cd02274">
    <property type="entry name" value="DHDPR_N"/>
    <property type="match status" value="1"/>
</dbReference>
<name>A0ABW9ME15_9FIRM</name>
<comment type="pathway">
    <text evidence="9">Amino-acid biosynthesis; L-lysine biosynthesis via DAP pathway; (S)-tetrahydrodipicolinate from L-aspartate: step 4/4.</text>
</comment>
<dbReference type="EC" id="1.17.1.8" evidence="9 10"/>
<feature type="domain" description="Dihydrodipicolinate reductase N-terminal" evidence="11">
    <location>
        <begin position="3"/>
        <end position="112"/>
    </location>
</feature>
<keyword evidence="2 9" id="KW-0963">Cytoplasm</keyword>
<evidence type="ECO:0000256" key="2">
    <source>
        <dbReference type="ARBA" id="ARBA00022490"/>
    </source>
</evidence>
<reference evidence="13 14" key="1">
    <citation type="journal article" date="2025" name="Anaerobe">
        <title>Description of Anaerococcus kampingiae sp. nov., Anaerococcus groningensis sp. nov., Anaerococcus martiniensis sp. nov., and Anaerococcus cruorum sp. nov., isolated from human clinical specimens.</title>
        <authorList>
            <person name="Boiten K.E."/>
            <person name="Meijer J."/>
            <person name="van Wezel E.M."/>
            <person name="Veloo A.C.M."/>
        </authorList>
    </citation>
    <scope>NUCLEOTIDE SEQUENCE [LARGE SCALE GENOMIC DNA]</scope>
    <source>
        <strain evidence="13 14">ENR0874</strain>
    </source>
</reference>
<dbReference type="EMBL" id="JBGMEF010000004">
    <property type="protein sequence ID" value="MFO3666330.1"/>
    <property type="molecule type" value="Genomic_DNA"/>
</dbReference>
<dbReference type="HAMAP" id="MF_00102">
    <property type="entry name" value="DapB"/>
    <property type="match status" value="1"/>
</dbReference>
<evidence type="ECO:0000259" key="12">
    <source>
        <dbReference type="Pfam" id="PF05173"/>
    </source>
</evidence>
<dbReference type="SUPFAM" id="SSF51735">
    <property type="entry name" value="NAD(P)-binding Rossmann-fold domains"/>
    <property type="match status" value="1"/>
</dbReference>
<evidence type="ECO:0000259" key="11">
    <source>
        <dbReference type="Pfam" id="PF01113"/>
    </source>
</evidence>
<comment type="function">
    <text evidence="9">Catalyzes the conversion of 4-hydroxy-tetrahydrodipicolinate (HTPA) to tetrahydrodipicolinate.</text>
</comment>
<keyword evidence="7 9" id="KW-0520">NAD</keyword>
<dbReference type="PIRSF" id="PIRSF000161">
    <property type="entry name" value="DHPR"/>
    <property type="match status" value="1"/>
</dbReference>
<comment type="catalytic activity">
    <reaction evidence="9">
        <text>(S)-2,3,4,5-tetrahydrodipicolinate + NADP(+) + H2O = (2S,4S)-4-hydroxy-2,3,4,5-tetrahydrodipicolinate + NADPH + H(+)</text>
        <dbReference type="Rhea" id="RHEA:35331"/>
        <dbReference type="ChEBI" id="CHEBI:15377"/>
        <dbReference type="ChEBI" id="CHEBI:15378"/>
        <dbReference type="ChEBI" id="CHEBI:16845"/>
        <dbReference type="ChEBI" id="CHEBI:57783"/>
        <dbReference type="ChEBI" id="CHEBI:58349"/>
        <dbReference type="ChEBI" id="CHEBI:67139"/>
        <dbReference type="EC" id="1.17.1.8"/>
    </reaction>
</comment>
<feature type="binding site" evidence="9">
    <location>
        <begin position="85"/>
        <end position="87"/>
    </location>
    <ligand>
        <name>NAD(+)</name>
        <dbReference type="ChEBI" id="CHEBI:57540"/>
    </ligand>
</feature>
<keyword evidence="4 9" id="KW-0521">NADP</keyword>
<evidence type="ECO:0000256" key="8">
    <source>
        <dbReference type="ARBA" id="ARBA00023154"/>
    </source>
</evidence>
<comment type="caution">
    <text evidence="13">The sequence shown here is derived from an EMBL/GenBank/DDBJ whole genome shotgun (WGS) entry which is preliminary data.</text>
</comment>
<evidence type="ECO:0000256" key="7">
    <source>
        <dbReference type="ARBA" id="ARBA00023027"/>
    </source>
</evidence>
<organism evidence="13 14">
    <name type="scientific">Anaerococcus kampingae</name>
    <dbReference type="NCBI Taxonomy" id="3115614"/>
    <lineage>
        <taxon>Bacteria</taxon>
        <taxon>Bacillati</taxon>
        <taxon>Bacillota</taxon>
        <taxon>Tissierellia</taxon>
        <taxon>Tissierellales</taxon>
        <taxon>Peptoniphilaceae</taxon>
        <taxon>Anaerococcus</taxon>
    </lineage>
</organism>
<feature type="active site" description="Proton donor/acceptor" evidence="9">
    <location>
        <position position="141"/>
    </location>
</feature>
<dbReference type="Pfam" id="PF01113">
    <property type="entry name" value="DapB_N"/>
    <property type="match status" value="1"/>
</dbReference>
<dbReference type="InterPro" id="IPR023940">
    <property type="entry name" value="DHDPR_bac"/>
</dbReference>
<sequence>MLNILLVGAKGAMGRTLAEVVRENDNYKIIAGIDKDCDGGSDFPIYDDFSKVEAKADVIIDFSNRALLDDIISYASSREIPVIFATTGYTDEDLAKINGLSAKIAFMQEGNYSLGINIMLEAARLLAKGLSDFDIEIVESHHNKKKDNPSGTANMIFDAVNSAKDNKLNKVMRAMTHDDERKPTDVGILSVRAGTIVGEHRLIFAGVDEVLEVKHQAGSKKIFAIGALKAASFIAGKNPGRYDFKDVIRGIDD</sequence>
<comment type="similarity">
    <text evidence="1 9">Belongs to the DapB family.</text>
</comment>
<dbReference type="InterPro" id="IPR022663">
    <property type="entry name" value="DapB_C"/>
</dbReference>
<feature type="binding site" evidence="9">
    <location>
        <begin position="8"/>
        <end position="13"/>
    </location>
    <ligand>
        <name>NAD(+)</name>
        <dbReference type="ChEBI" id="CHEBI:57540"/>
    </ligand>
</feature>
<dbReference type="Gene3D" id="3.30.360.10">
    <property type="entry name" value="Dihydrodipicolinate Reductase, domain 2"/>
    <property type="match status" value="1"/>
</dbReference>
<dbReference type="PANTHER" id="PTHR20836:SF7">
    <property type="entry name" value="4-HYDROXY-TETRAHYDRODIPICOLINATE REDUCTASE"/>
    <property type="match status" value="1"/>
</dbReference>
<comment type="catalytic activity">
    <reaction evidence="9">
        <text>(S)-2,3,4,5-tetrahydrodipicolinate + NAD(+) + H2O = (2S,4S)-4-hydroxy-2,3,4,5-tetrahydrodipicolinate + NADH + H(+)</text>
        <dbReference type="Rhea" id="RHEA:35323"/>
        <dbReference type="ChEBI" id="CHEBI:15377"/>
        <dbReference type="ChEBI" id="CHEBI:15378"/>
        <dbReference type="ChEBI" id="CHEBI:16845"/>
        <dbReference type="ChEBI" id="CHEBI:57540"/>
        <dbReference type="ChEBI" id="CHEBI:57945"/>
        <dbReference type="ChEBI" id="CHEBI:67139"/>
        <dbReference type="EC" id="1.17.1.8"/>
    </reaction>
</comment>
<feature type="domain" description="Dihydrodipicolinate reductase C-terminal" evidence="12">
    <location>
        <begin position="115"/>
        <end position="248"/>
    </location>
</feature>
<comment type="caution">
    <text evidence="9">Lacks conserved residue(s) required for the propagation of feature annotation.</text>
</comment>
<feature type="active site" description="Proton donor" evidence="9">
    <location>
        <position position="145"/>
    </location>
</feature>
<dbReference type="InterPro" id="IPR036291">
    <property type="entry name" value="NAD(P)-bd_dom_sf"/>
</dbReference>
<evidence type="ECO:0000256" key="9">
    <source>
        <dbReference type="HAMAP-Rule" id="MF_00102"/>
    </source>
</evidence>
<evidence type="ECO:0000256" key="1">
    <source>
        <dbReference type="ARBA" id="ARBA00006642"/>
    </source>
</evidence>
<keyword evidence="14" id="KW-1185">Reference proteome</keyword>
<evidence type="ECO:0000313" key="13">
    <source>
        <dbReference type="EMBL" id="MFO3666330.1"/>
    </source>
</evidence>
<comment type="caution">
    <text evidence="9">Was originally thought to be a dihydrodipicolinate reductase (DHDPR), catalyzing the conversion of dihydrodipicolinate to tetrahydrodipicolinate. However, it was shown in E.coli that the substrate of the enzymatic reaction is not dihydrodipicolinate (DHDP) but in fact (2S,4S)-4-hydroxy-2,3,4,5-tetrahydrodipicolinic acid (HTPA), the product released by the DapA-catalyzed reaction.</text>
</comment>
<gene>
    <name evidence="9 13" type="primary">dapB</name>
    <name evidence="13" type="ORF">ACCQ42_00890</name>
</gene>
<dbReference type="InterPro" id="IPR022664">
    <property type="entry name" value="DapB_N_CS"/>
</dbReference>
<dbReference type="InterPro" id="IPR000846">
    <property type="entry name" value="DapB_N"/>
</dbReference>
<dbReference type="Proteomes" id="UP001637994">
    <property type="component" value="Unassembled WGS sequence"/>
</dbReference>
<dbReference type="Pfam" id="PF05173">
    <property type="entry name" value="DapB_C"/>
    <property type="match status" value="1"/>
</dbReference>
<proteinExistence type="inferred from homology"/>
<dbReference type="SUPFAM" id="SSF55347">
    <property type="entry name" value="Glyceraldehyde-3-phosphate dehydrogenase-like, C-terminal domain"/>
    <property type="match status" value="1"/>
</dbReference>
<keyword evidence="6 9" id="KW-0560">Oxidoreductase</keyword>
<dbReference type="RefSeq" id="WP_106460776.1">
    <property type="nucleotide sequence ID" value="NZ_JBGMEF010000004.1"/>
</dbReference>
<feature type="binding site" evidence="9">
    <location>
        <position position="35"/>
    </location>
    <ligand>
        <name>NADP(+)</name>
        <dbReference type="ChEBI" id="CHEBI:58349"/>
    </ligand>
</feature>
<keyword evidence="3 9" id="KW-0028">Amino-acid biosynthesis</keyword>
<evidence type="ECO:0000256" key="10">
    <source>
        <dbReference type="NCBIfam" id="TIGR00036"/>
    </source>
</evidence>
<protein>
    <recommendedName>
        <fullName evidence="9 10">4-hydroxy-tetrahydrodipicolinate reductase</fullName>
        <shortName evidence="9">HTPA reductase</shortName>
        <ecNumber evidence="9 10">1.17.1.8</ecNumber>
    </recommendedName>
</protein>
<feature type="binding site" evidence="9">
    <location>
        <position position="142"/>
    </location>
    <ligand>
        <name>(S)-2,3,4,5-tetrahydrodipicolinate</name>
        <dbReference type="ChEBI" id="CHEBI:16845"/>
    </ligand>
</feature>
<dbReference type="PROSITE" id="PS01298">
    <property type="entry name" value="DAPB"/>
    <property type="match status" value="1"/>
</dbReference>
<evidence type="ECO:0000256" key="3">
    <source>
        <dbReference type="ARBA" id="ARBA00022605"/>
    </source>
</evidence>
<keyword evidence="8 9" id="KW-0457">Lysine biosynthesis</keyword>
<dbReference type="Gene3D" id="3.40.50.720">
    <property type="entry name" value="NAD(P)-binding Rossmann-like Domain"/>
    <property type="match status" value="1"/>
</dbReference>
<feature type="binding site" evidence="9">
    <location>
        <begin position="151"/>
        <end position="152"/>
    </location>
    <ligand>
        <name>(S)-2,3,4,5-tetrahydrodipicolinate</name>
        <dbReference type="ChEBI" id="CHEBI:16845"/>
    </ligand>
</feature>
<accession>A0ABW9ME15</accession>
<keyword evidence="5 9" id="KW-0220">Diaminopimelate biosynthesis</keyword>